<sequence length="230" mass="25874">MSVLPTRTSAEPAVLAVCLNDDKASEHLLLKVASEFAVWHDAGLLTGLHIITAGFDSRKEDVKEFIEQRFISILHGLPEDLDWQIHHISLHQEYIAGRPVRNNKSPQAKRVVAAALARKAAKLHATEIVVNQKDREDGKLDSSLAHYIIKYASMKVRVVGSRSTKEYAGLCKDASKVPLGNDAENDPEVQQWQVIPEDRTDVYSRYKWFKRGIHWVFGSGRKVEPLEESA</sequence>
<organism evidence="1 2">
    <name type="scientific">Symbiochloris irregularis</name>
    <dbReference type="NCBI Taxonomy" id="706552"/>
    <lineage>
        <taxon>Eukaryota</taxon>
        <taxon>Viridiplantae</taxon>
        <taxon>Chlorophyta</taxon>
        <taxon>core chlorophytes</taxon>
        <taxon>Trebouxiophyceae</taxon>
        <taxon>Trebouxiales</taxon>
        <taxon>Trebouxiaceae</taxon>
        <taxon>Symbiochloris</taxon>
    </lineage>
</organism>
<evidence type="ECO:0008006" key="3">
    <source>
        <dbReference type="Google" id="ProtNLM"/>
    </source>
</evidence>
<dbReference type="AlphaFoldDB" id="A0AAW1NSY1"/>
<reference evidence="1 2" key="1">
    <citation type="journal article" date="2024" name="Nat. Commun.">
        <title>Phylogenomics reveals the evolutionary origins of lichenization in chlorophyte algae.</title>
        <authorList>
            <person name="Puginier C."/>
            <person name="Libourel C."/>
            <person name="Otte J."/>
            <person name="Skaloud P."/>
            <person name="Haon M."/>
            <person name="Grisel S."/>
            <person name="Petersen M."/>
            <person name="Berrin J.G."/>
            <person name="Delaux P.M."/>
            <person name="Dal Grande F."/>
            <person name="Keller J."/>
        </authorList>
    </citation>
    <scope>NUCLEOTIDE SEQUENCE [LARGE SCALE GENOMIC DNA]</scope>
    <source>
        <strain evidence="1 2">SAG 2036</strain>
    </source>
</reference>
<evidence type="ECO:0000313" key="1">
    <source>
        <dbReference type="EMBL" id="KAK9791343.1"/>
    </source>
</evidence>
<comment type="caution">
    <text evidence="1">The sequence shown here is derived from an EMBL/GenBank/DDBJ whole genome shotgun (WGS) entry which is preliminary data.</text>
</comment>
<proteinExistence type="predicted"/>
<name>A0AAW1NSY1_9CHLO</name>
<keyword evidence="2" id="KW-1185">Reference proteome</keyword>
<gene>
    <name evidence="1" type="ORF">WJX73_001231</name>
</gene>
<dbReference type="EMBL" id="JALJOQ010000179">
    <property type="protein sequence ID" value="KAK9791343.1"/>
    <property type="molecule type" value="Genomic_DNA"/>
</dbReference>
<protein>
    <recommendedName>
        <fullName evidence="3">UspA domain-containing protein</fullName>
    </recommendedName>
</protein>
<dbReference type="Proteomes" id="UP001465755">
    <property type="component" value="Unassembled WGS sequence"/>
</dbReference>
<accession>A0AAW1NSY1</accession>
<evidence type="ECO:0000313" key="2">
    <source>
        <dbReference type="Proteomes" id="UP001465755"/>
    </source>
</evidence>